<dbReference type="EMBL" id="MW538937">
    <property type="protein sequence ID" value="UBU98404.1"/>
    <property type="molecule type" value="Genomic_DNA"/>
</dbReference>
<organism evidence="2">
    <name type="scientific">Morchella brunnea</name>
    <dbReference type="NCBI Taxonomy" id="1174671"/>
    <lineage>
        <taxon>Eukaryota</taxon>
        <taxon>Fungi</taxon>
        <taxon>Dikarya</taxon>
        <taxon>Ascomycota</taxon>
        <taxon>Pezizomycotina</taxon>
        <taxon>Pezizomycetes</taxon>
        <taxon>Pezizales</taxon>
        <taxon>Morchellaceae</taxon>
        <taxon>Morchella</taxon>
    </lineage>
</organism>
<gene>
    <name evidence="2" type="primary">orf179</name>
</gene>
<name>A0A8K1MER9_9PEZI</name>
<dbReference type="RefSeq" id="YP_010218746.1">
    <property type="nucleotide sequence ID" value="NC_058917.1"/>
</dbReference>
<evidence type="ECO:0000313" key="2">
    <source>
        <dbReference type="EMBL" id="UBU98404.1"/>
    </source>
</evidence>
<keyword evidence="2" id="KW-0496">Mitochondrion</keyword>
<geneLocation type="mitochondrion" evidence="2"/>
<protein>
    <submittedName>
        <fullName evidence="2">Uncharacterized protein</fullName>
    </submittedName>
</protein>
<evidence type="ECO:0000256" key="1">
    <source>
        <dbReference type="SAM" id="MobiDB-lite"/>
    </source>
</evidence>
<accession>A0A8K1MER9</accession>
<dbReference type="GeneID" id="68665113"/>
<reference evidence="2" key="1">
    <citation type="submission" date="2021-01" db="EMBL/GenBank/DDBJ databases">
        <authorList>
            <person name="Sun H.-H."/>
            <person name="Zhang S."/>
            <person name="Zhang Y.-J."/>
        </authorList>
    </citation>
    <scope>NUCLEOTIDE SEQUENCE</scope>
    <source>
        <strain evidence="2">CMM1</strain>
    </source>
</reference>
<proteinExistence type="predicted"/>
<sequence length="179" mass="18694">MQSLLPSPSPPTSNACCDQVCMPVQATPGYSVRRPARGARGMPSPPSGGGETARFFSGANEGPLFFWILFFLKLKKKSCVTTYICSWNLLGATKAAHKVWPLPSHQAKAIHLRSKCTEPVGEGGGLGNWGGGWKNQGTLSQCGAKAQPGSGDGDAGVAACQHSVPAPLCVALAKPKKDF</sequence>
<dbReference type="AlphaFoldDB" id="A0A8K1MER9"/>
<feature type="region of interest" description="Disordered" evidence="1">
    <location>
        <begin position="32"/>
        <end position="53"/>
    </location>
</feature>